<feature type="domain" description="Adaptive response protein AidB N-terminal" evidence="8">
    <location>
        <begin position="21"/>
        <end position="180"/>
    </location>
</feature>
<dbReference type="PANTHER" id="PTHR42707">
    <property type="entry name" value="ACYL-COA DEHYDROGENASE"/>
    <property type="match status" value="1"/>
</dbReference>
<dbReference type="RefSeq" id="WP_200123550.1">
    <property type="nucleotide sequence ID" value="NZ_CP054705.1"/>
</dbReference>
<dbReference type="InterPro" id="IPR009075">
    <property type="entry name" value="AcylCo_DH/oxidase_C"/>
</dbReference>
<keyword evidence="10" id="KW-1185">Reference proteome</keyword>
<evidence type="ECO:0000256" key="5">
    <source>
        <dbReference type="RuleBase" id="RU362125"/>
    </source>
</evidence>
<dbReference type="InterPro" id="IPR036250">
    <property type="entry name" value="AcylCo_DH-like_C"/>
</dbReference>
<dbReference type="GO" id="GO:0003995">
    <property type="term" value="F:acyl-CoA dehydrogenase activity"/>
    <property type="evidence" value="ECO:0007669"/>
    <property type="project" value="InterPro"/>
</dbReference>
<evidence type="ECO:0000256" key="1">
    <source>
        <dbReference type="ARBA" id="ARBA00001974"/>
    </source>
</evidence>
<evidence type="ECO:0000256" key="3">
    <source>
        <dbReference type="ARBA" id="ARBA00022630"/>
    </source>
</evidence>
<dbReference type="Gene3D" id="2.40.110.20">
    <property type="match status" value="1"/>
</dbReference>
<dbReference type="KEGG" id="scia:HUG15_13185"/>
<dbReference type="PROSITE" id="PS00073">
    <property type="entry name" value="ACYL_COA_DH_2"/>
    <property type="match status" value="1"/>
</dbReference>
<dbReference type="EMBL" id="CP054705">
    <property type="protein sequence ID" value="QQK76420.1"/>
    <property type="molecule type" value="Genomic_DNA"/>
</dbReference>
<dbReference type="InterPro" id="IPR006089">
    <property type="entry name" value="Acyl-CoA_DH_CS"/>
</dbReference>
<dbReference type="AlphaFoldDB" id="A0A7T6Z3Y5"/>
<name>A0A7T6Z3Y5_9BACI</name>
<dbReference type="Gene3D" id="1.20.140.10">
    <property type="entry name" value="Butyryl-CoA Dehydrogenase, subunit A, domain 3"/>
    <property type="match status" value="1"/>
</dbReference>
<dbReference type="SUPFAM" id="SSF47203">
    <property type="entry name" value="Acyl-CoA dehydrogenase C-terminal domain-like"/>
    <property type="match status" value="1"/>
</dbReference>
<feature type="domain" description="Acyl-CoA dehydrogenase/oxidase C-terminal" evidence="6">
    <location>
        <begin position="296"/>
        <end position="450"/>
    </location>
</feature>
<dbReference type="InterPro" id="IPR052904">
    <property type="entry name" value="Acyl-CoA_dehydrogenase-like"/>
</dbReference>
<comment type="cofactor">
    <cofactor evidence="1 5">
        <name>FAD</name>
        <dbReference type="ChEBI" id="CHEBI:57692"/>
    </cofactor>
</comment>
<protein>
    <submittedName>
        <fullName evidence="9">Acyl-CoA dehydrogenase family protein</fullName>
    </submittedName>
</protein>
<organism evidence="9 10">
    <name type="scientific">Salicibibacter cibarius</name>
    <dbReference type="NCBI Taxonomy" id="2743000"/>
    <lineage>
        <taxon>Bacteria</taxon>
        <taxon>Bacillati</taxon>
        <taxon>Bacillota</taxon>
        <taxon>Bacilli</taxon>
        <taxon>Bacillales</taxon>
        <taxon>Bacillaceae</taxon>
        <taxon>Salicibibacter</taxon>
    </lineage>
</organism>
<dbReference type="InterPro" id="IPR006091">
    <property type="entry name" value="Acyl-CoA_Oxase/DH_mid-dom"/>
</dbReference>
<evidence type="ECO:0000313" key="9">
    <source>
        <dbReference type="EMBL" id="QQK76420.1"/>
    </source>
</evidence>
<proteinExistence type="inferred from homology"/>
<evidence type="ECO:0000259" key="8">
    <source>
        <dbReference type="Pfam" id="PF18158"/>
    </source>
</evidence>
<dbReference type="Gene3D" id="6.10.250.600">
    <property type="match status" value="1"/>
</dbReference>
<dbReference type="PANTHER" id="PTHR42707:SF2">
    <property type="entry name" value="ACD11 DEHYDROGENASE"/>
    <property type="match status" value="1"/>
</dbReference>
<evidence type="ECO:0000259" key="7">
    <source>
        <dbReference type="Pfam" id="PF02770"/>
    </source>
</evidence>
<reference evidence="9 10" key="1">
    <citation type="submission" date="2020-06" db="EMBL/GenBank/DDBJ databases">
        <title>Genomic analysis of Salicibibacter sp. NKC5-3.</title>
        <authorList>
            <person name="Oh Y.J."/>
        </authorList>
    </citation>
    <scope>NUCLEOTIDE SEQUENCE [LARGE SCALE GENOMIC DNA]</scope>
    <source>
        <strain evidence="9 10">NKC5-3</strain>
    </source>
</reference>
<dbReference type="InterPro" id="IPR041504">
    <property type="entry name" value="AidB_N"/>
</dbReference>
<evidence type="ECO:0000256" key="2">
    <source>
        <dbReference type="ARBA" id="ARBA00009347"/>
    </source>
</evidence>
<accession>A0A7T6Z3Y5</accession>
<dbReference type="Pfam" id="PF00441">
    <property type="entry name" value="Acyl-CoA_dh_1"/>
    <property type="match status" value="1"/>
</dbReference>
<comment type="similarity">
    <text evidence="2 5">Belongs to the acyl-CoA dehydrogenase family.</text>
</comment>
<dbReference type="Pfam" id="PF02770">
    <property type="entry name" value="Acyl-CoA_dh_M"/>
    <property type="match status" value="1"/>
</dbReference>
<keyword evidence="4 5" id="KW-0274">FAD</keyword>
<keyword evidence="3 5" id="KW-0285">Flavoprotein</keyword>
<dbReference type="InterPro" id="IPR009100">
    <property type="entry name" value="AcylCoA_DH/oxidase_NM_dom_sf"/>
</dbReference>
<evidence type="ECO:0000313" key="10">
    <source>
        <dbReference type="Proteomes" id="UP000595823"/>
    </source>
</evidence>
<dbReference type="Pfam" id="PF18158">
    <property type="entry name" value="AidB_N"/>
    <property type="match status" value="1"/>
</dbReference>
<dbReference type="Proteomes" id="UP000595823">
    <property type="component" value="Chromosome"/>
</dbReference>
<evidence type="ECO:0000256" key="4">
    <source>
        <dbReference type="ARBA" id="ARBA00022827"/>
    </source>
</evidence>
<evidence type="ECO:0000259" key="6">
    <source>
        <dbReference type="Pfam" id="PF00441"/>
    </source>
</evidence>
<dbReference type="SUPFAM" id="SSF56645">
    <property type="entry name" value="Acyl-CoA dehydrogenase NM domain-like"/>
    <property type="match status" value="1"/>
</dbReference>
<keyword evidence="5" id="KW-0560">Oxidoreductase</keyword>
<sequence length="598" mass="67730">MIKHCQVPKPEAVVQGMHDAHGLNFFETDPNMEFLLRYYVSEDEYEKVHPLLRDLGETAGNEVDKLAHDADRNPPELVSYNKKGEQVNHVKYHSSYLRLEEIGYGQFGLPAMSHRPGVMNWQTPFSRVLKYSFWYLFAQGEFSLCCPMSMTDSAATILEKFASDEIKEKYLPRLTSTDMDELWTAGQFMTEKQGGSDVGANTVTAKQVGNHWEITGDKWFCSNVSADIALVLARPEGAQQGSKGLAMFLVPKRLENGEHNDFRINRLKDKLGTKDMASGEVTFEGAVGYVVGSIENGFKQMMSMVNSSRLSNAVRSAALMRRSYLESIVASRGRLAFGQQLSQLPLMREGLFEMLLDTEAAASMIFFTANVFDKSDNGDEDAKKSLRILTPLLKGYICKRARYVTAEAMEIRGGNGYIEDWVNPRLVRDAHLGSIWEGTTNIVSLDVLRAIRKEDAGSTLFHHFEQRLSGLENAYTERAAKLIQKRTSVISGHMDKISQEQTRTHNVAARRFMEQMYHLIAASLLLEEAEHDINVNGNYRKLFLCLHYYHRYIKAADDLTLFDQSVSEWLDTVIDWEEIPTDIVDGLLQALEYTETRG</sequence>
<feature type="domain" description="Acyl-CoA oxidase/dehydrogenase middle" evidence="7">
    <location>
        <begin position="188"/>
        <end position="284"/>
    </location>
</feature>
<gene>
    <name evidence="9" type="ORF">HUG15_13185</name>
</gene>